<dbReference type="AlphaFoldDB" id="A0A7W8ELV8"/>
<reference evidence="2 3" key="1">
    <citation type="submission" date="2020-08" db="EMBL/GenBank/DDBJ databases">
        <title>Genomic Encyclopedia of Type Strains, Phase IV (KMG-IV): sequencing the most valuable type-strain genomes for metagenomic binning, comparative biology and taxonomic classification.</title>
        <authorList>
            <person name="Goeker M."/>
        </authorList>
    </citation>
    <scope>NUCLEOTIDE SEQUENCE [LARGE SCALE GENOMIC DNA]</scope>
    <source>
        <strain evidence="2 3">DSM 45385</strain>
    </source>
</reference>
<dbReference type="Proteomes" id="UP000568380">
    <property type="component" value="Unassembled WGS sequence"/>
</dbReference>
<name>A0A7W8ELV8_9ACTN</name>
<dbReference type="RefSeq" id="WP_184973235.1">
    <property type="nucleotide sequence ID" value="NZ_JACHIN010000019.1"/>
</dbReference>
<keyword evidence="3" id="KW-1185">Reference proteome</keyword>
<evidence type="ECO:0000313" key="2">
    <source>
        <dbReference type="EMBL" id="MBB5083798.1"/>
    </source>
</evidence>
<organism evidence="2 3">
    <name type="scientific">Nonomuraea endophytica</name>
    <dbReference type="NCBI Taxonomy" id="714136"/>
    <lineage>
        <taxon>Bacteria</taxon>
        <taxon>Bacillati</taxon>
        <taxon>Actinomycetota</taxon>
        <taxon>Actinomycetes</taxon>
        <taxon>Streptosporangiales</taxon>
        <taxon>Streptosporangiaceae</taxon>
        <taxon>Nonomuraea</taxon>
    </lineage>
</organism>
<keyword evidence="1" id="KW-0472">Membrane</keyword>
<protein>
    <submittedName>
        <fullName evidence="2">Uncharacterized protein</fullName>
    </submittedName>
</protein>
<gene>
    <name evidence="2" type="ORF">HNR40_009303</name>
</gene>
<keyword evidence="1" id="KW-1133">Transmembrane helix</keyword>
<accession>A0A7W8ELV8</accession>
<dbReference type="EMBL" id="JACHIN010000019">
    <property type="protein sequence ID" value="MBB5083798.1"/>
    <property type="molecule type" value="Genomic_DNA"/>
</dbReference>
<evidence type="ECO:0000313" key="3">
    <source>
        <dbReference type="Proteomes" id="UP000568380"/>
    </source>
</evidence>
<keyword evidence="1" id="KW-0812">Transmembrane</keyword>
<evidence type="ECO:0000256" key="1">
    <source>
        <dbReference type="SAM" id="Phobius"/>
    </source>
</evidence>
<comment type="caution">
    <text evidence="2">The sequence shown here is derived from an EMBL/GenBank/DDBJ whole genome shotgun (WGS) entry which is preliminary data.</text>
</comment>
<sequence>MSVLLRWPGLGAGLLGRHPLWRPGLRAGLLRRDSLWRPGLVLTGRLLRAGLRVVRAGLVSRLARWLWRHSGVLLGWPGLMLAGRLPRGLLRAGLGRLWAGLGVVRAGLRWLWAGLGVVLAGVWLVRVGWLLGAGVLRGPCRVRAGLLRGPDLLWGRWWSLVVRI</sequence>
<feature type="transmembrane region" description="Helical" evidence="1">
    <location>
        <begin position="110"/>
        <end position="136"/>
    </location>
</feature>
<proteinExistence type="predicted"/>